<name>A0A354YXR8_9FIRM</name>
<evidence type="ECO:0000259" key="1">
    <source>
        <dbReference type="Pfam" id="PF08281"/>
    </source>
</evidence>
<organism evidence="2 3">
    <name type="scientific">Syntrophomonas wolfei</name>
    <dbReference type="NCBI Taxonomy" id="863"/>
    <lineage>
        <taxon>Bacteria</taxon>
        <taxon>Bacillati</taxon>
        <taxon>Bacillota</taxon>
        <taxon>Clostridia</taxon>
        <taxon>Eubacteriales</taxon>
        <taxon>Syntrophomonadaceae</taxon>
        <taxon>Syntrophomonas</taxon>
    </lineage>
</organism>
<dbReference type="AlphaFoldDB" id="A0A354YXR8"/>
<dbReference type="InterPro" id="IPR014284">
    <property type="entry name" value="RNA_pol_sigma-70_dom"/>
</dbReference>
<dbReference type="Proteomes" id="UP000263273">
    <property type="component" value="Unassembled WGS sequence"/>
</dbReference>
<proteinExistence type="predicted"/>
<dbReference type="Gene3D" id="1.10.10.10">
    <property type="entry name" value="Winged helix-like DNA-binding domain superfamily/Winged helix DNA-binding domain"/>
    <property type="match status" value="1"/>
</dbReference>
<reference evidence="2 3" key="1">
    <citation type="journal article" date="2018" name="Nat. Biotechnol.">
        <title>A standardized bacterial taxonomy based on genome phylogeny substantially revises the tree of life.</title>
        <authorList>
            <person name="Parks D.H."/>
            <person name="Chuvochina M."/>
            <person name="Waite D.W."/>
            <person name="Rinke C."/>
            <person name="Skarshewski A."/>
            <person name="Chaumeil P.A."/>
            <person name="Hugenholtz P."/>
        </authorList>
    </citation>
    <scope>NUCLEOTIDE SEQUENCE [LARGE SCALE GENOMIC DNA]</scope>
    <source>
        <strain evidence="2">UBA10948</strain>
    </source>
</reference>
<dbReference type="CDD" id="cd06171">
    <property type="entry name" value="Sigma70_r4"/>
    <property type="match status" value="1"/>
</dbReference>
<dbReference type="InterPro" id="IPR013249">
    <property type="entry name" value="RNA_pol_sigma70_r4_t2"/>
</dbReference>
<dbReference type="InterPro" id="IPR036388">
    <property type="entry name" value="WH-like_DNA-bd_sf"/>
</dbReference>
<evidence type="ECO:0000313" key="2">
    <source>
        <dbReference type="EMBL" id="HBK54004.1"/>
    </source>
</evidence>
<accession>A0A354YXR8</accession>
<comment type="caution">
    <text evidence="2">The sequence shown here is derived from an EMBL/GenBank/DDBJ whole genome shotgun (WGS) entry which is preliminary data.</text>
</comment>
<dbReference type="EMBL" id="DNZF01000190">
    <property type="protein sequence ID" value="HBK54004.1"/>
    <property type="molecule type" value="Genomic_DNA"/>
</dbReference>
<evidence type="ECO:0000313" key="3">
    <source>
        <dbReference type="Proteomes" id="UP000263273"/>
    </source>
</evidence>
<dbReference type="Pfam" id="PF08281">
    <property type="entry name" value="Sigma70_r4_2"/>
    <property type="match status" value="1"/>
</dbReference>
<dbReference type="InterPro" id="IPR013324">
    <property type="entry name" value="RNA_pol_sigma_r3/r4-like"/>
</dbReference>
<dbReference type="SUPFAM" id="SSF88659">
    <property type="entry name" value="Sigma3 and sigma4 domains of RNA polymerase sigma factors"/>
    <property type="match status" value="1"/>
</dbReference>
<dbReference type="GO" id="GO:0016987">
    <property type="term" value="F:sigma factor activity"/>
    <property type="evidence" value="ECO:0007669"/>
    <property type="project" value="InterPro"/>
</dbReference>
<gene>
    <name evidence="2" type="ORF">DDZ44_08720</name>
</gene>
<dbReference type="GO" id="GO:0006352">
    <property type="term" value="P:DNA-templated transcription initiation"/>
    <property type="evidence" value="ECO:0007669"/>
    <property type="project" value="InterPro"/>
</dbReference>
<dbReference type="NCBIfam" id="TIGR02937">
    <property type="entry name" value="sigma70-ECF"/>
    <property type="match status" value="1"/>
</dbReference>
<dbReference type="GO" id="GO:0003677">
    <property type="term" value="F:DNA binding"/>
    <property type="evidence" value="ECO:0007669"/>
    <property type="project" value="InterPro"/>
</dbReference>
<sequence>MSSGLPTASSFPSAKSLRNETHNELLAALATLGDRERNIIAMRFAANLKNREIASLLGLSENNVGIIVYRSLRQLREILANKEGNHDRV</sequence>
<protein>
    <recommendedName>
        <fullName evidence="1">RNA polymerase sigma factor 70 region 4 type 2 domain-containing protein</fullName>
    </recommendedName>
</protein>
<feature type="domain" description="RNA polymerase sigma factor 70 region 4 type 2" evidence="1">
    <location>
        <begin position="23"/>
        <end position="75"/>
    </location>
</feature>